<accession>A0A835WB71</accession>
<dbReference type="EMBL" id="JAEHOD010000029">
    <property type="protein sequence ID" value="KAG2444139.1"/>
    <property type="molecule type" value="Genomic_DNA"/>
</dbReference>
<feature type="region of interest" description="Disordered" evidence="1">
    <location>
        <begin position="1"/>
        <end position="24"/>
    </location>
</feature>
<feature type="region of interest" description="Disordered" evidence="1">
    <location>
        <begin position="1035"/>
        <end position="1056"/>
    </location>
</feature>
<dbReference type="PANTHER" id="PTHR12460:SF38">
    <property type="entry name" value="KINETOPLAST-ASSOCIATED PROTEIN-LIKE PROTEIN"/>
    <property type="match status" value="1"/>
</dbReference>
<sequence length="1280" mass="132117">MILASKARPLAAERGRQGNSRGVRVRANAVADPLEADGDSLGLGPLDFVATTETAHHPPEPVKLVGKPQPRARARPVPAATPSPAASAGAVVPAPASTDPVAEHVSPAPISGSGGAAAEVQVPHSTASHAAAHAADAVAAEALELEREDQPLGPRLKSTIVRSVTRKLQERAAQLADLIPGPGAGRPPPFTPRLPQMVTAQNNYKARQDRIASRKDAGKAGDGLDVRVASASDDEAGSDTEAGGNAASAAPSAAGGWQYGRPPTDGKRGEEQGTVRVRAGGAAAAAPAERVIVSPTILAASAATSAAALGLAGLVPPPGTGERPAKAELEATIRACPDLEAVRALYGRLGGVLSRSELILLVNTLAGVQDPQHMTVKAWTQTQAMLVELLQRITPRLDSFTMQDFMVVLAAVAKLRYVPPNDWTAAVLTQSKTRLYNATPAQLTTALRALARMTVDPSDIKSAAAWEAWMRRYLASVQRQLAAYRADELVKTLVSLSELRYRPPPEWMARFSAALHSRLDVLEAHSLSEAMLAFAALRYQPEAPFLRAYYGQLYSRLPLADDRDMATFAQAAALLDRLVRQDFMQEFLAEVLQKLPTFKPQHLANLLNAMGRLAAAPASRVRPPPGWAAVVAEHMDYPLGPGKTRLSTFSGTALASAAWGLSVLGYQPTPKFLDDLLSASYGKLHACGPTDLILLLTALGNFGYAPPPERFAFWDTWMVEFEKLAARKSYDTRGVCDLMAALARLPRPTRANGAPRPPHPDFVVGVLRSTRIYNLRNTSPSRLAALAGSLAVVGIRPDFGFLYNYAQAARFMWSGFSMRDYAILLGSLVHIGTPGVADPRWAGDFLAITLCRMSEFDGPGLAAALEALAQLPKPEFEPSRQWLAAAAQRAGELLRNPPPPPQSPQAVAAAAATAAAAAAAGTQSPGHLAAAAGGSAGVPAAAITAAGGAGIAVPGPVHGSLSYRAGGVLANGGTLVVSPEGRLVPVPPMHPLTPEHVVSVVRSLAALGHRCDEQDLLAQATRVLLTRNAAILKVQESRSGSSGSSNSSSSGGANMPSAAAAGLATSTTPGAAEVKALAGREAASAAFQRANSLAAAAAAAATASAHGEALRPLLSREASVQLETALQAVLGHPVALPPLAAPSLPGLVVAAVAADIEMSVATASAPIAPGSSQDLTLPSGALRTPEVKQAQAARWAEKRGGRGGARAAADAQGEGQAAGNGEGEEDGSGAAGARVAASGRRGGVVVRAHRPTAAGTGARTEVEAEKSELVVGKDAASTTA</sequence>
<feature type="region of interest" description="Disordered" evidence="1">
    <location>
        <begin position="1186"/>
        <end position="1280"/>
    </location>
</feature>
<feature type="compositionally biased region" description="Low complexity" evidence="1">
    <location>
        <begin position="242"/>
        <end position="256"/>
    </location>
</feature>
<dbReference type="AlphaFoldDB" id="A0A835WB71"/>
<feature type="region of interest" description="Disordered" evidence="1">
    <location>
        <begin position="205"/>
        <end position="270"/>
    </location>
</feature>
<feature type="compositionally biased region" description="Low complexity" evidence="1">
    <location>
        <begin position="1037"/>
        <end position="1056"/>
    </location>
</feature>
<dbReference type="OrthoDB" id="539629at2759"/>
<evidence type="ECO:0000313" key="2">
    <source>
        <dbReference type="EMBL" id="KAG2444139.1"/>
    </source>
</evidence>
<feature type="compositionally biased region" description="Low complexity" evidence="1">
    <location>
        <begin position="1205"/>
        <end position="1215"/>
    </location>
</feature>
<evidence type="ECO:0000256" key="1">
    <source>
        <dbReference type="SAM" id="MobiDB-lite"/>
    </source>
</evidence>
<feature type="region of interest" description="Disordered" evidence="1">
    <location>
        <begin position="50"/>
        <end position="132"/>
    </location>
</feature>
<proteinExistence type="predicted"/>
<organism evidence="2 3">
    <name type="scientific">Chlamydomonas schloesseri</name>
    <dbReference type="NCBI Taxonomy" id="2026947"/>
    <lineage>
        <taxon>Eukaryota</taxon>
        <taxon>Viridiplantae</taxon>
        <taxon>Chlorophyta</taxon>
        <taxon>core chlorophytes</taxon>
        <taxon>Chlorophyceae</taxon>
        <taxon>CS clade</taxon>
        <taxon>Chlamydomonadales</taxon>
        <taxon>Chlamydomonadaceae</taxon>
        <taxon>Chlamydomonas</taxon>
    </lineage>
</organism>
<dbReference type="PANTHER" id="PTHR12460">
    <property type="entry name" value="CYCLIN-DEPENDENT KINASE INHIBITOR-RELATED PROTEIN"/>
    <property type="match status" value="1"/>
</dbReference>
<name>A0A835WB71_9CHLO</name>
<gene>
    <name evidence="2" type="ORF">HYH02_009079</name>
</gene>
<protein>
    <submittedName>
        <fullName evidence="2">Uncharacterized protein</fullName>
    </submittedName>
</protein>
<comment type="caution">
    <text evidence="2">The sequence shown here is derived from an EMBL/GenBank/DDBJ whole genome shotgun (WGS) entry which is preliminary data.</text>
</comment>
<feature type="compositionally biased region" description="Low complexity" evidence="1">
    <location>
        <begin position="1231"/>
        <end position="1246"/>
    </location>
</feature>
<evidence type="ECO:0000313" key="3">
    <source>
        <dbReference type="Proteomes" id="UP000613740"/>
    </source>
</evidence>
<feature type="compositionally biased region" description="Basic and acidic residues" evidence="1">
    <location>
        <begin position="206"/>
        <end position="225"/>
    </location>
</feature>
<feature type="compositionally biased region" description="Low complexity" evidence="1">
    <location>
        <begin position="75"/>
        <end position="97"/>
    </location>
</feature>
<reference evidence="2" key="1">
    <citation type="journal article" date="2020" name="bioRxiv">
        <title>Comparative genomics of Chlamydomonas.</title>
        <authorList>
            <person name="Craig R.J."/>
            <person name="Hasan A.R."/>
            <person name="Ness R.W."/>
            <person name="Keightley P.D."/>
        </authorList>
    </citation>
    <scope>NUCLEOTIDE SEQUENCE</scope>
    <source>
        <strain evidence="2">CCAP 11/173</strain>
    </source>
</reference>
<keyword evidence="3" id="KW-1185">Reference proteome</keyword>
<dbReference type="Proteomes" id="UP000613740">
    <property type="component" value="Unassembled WGS sequence"/>
</dbReference>